<keyword evidence="4" id="KW-0251">Elongation factor</keyword>
<evidence type="ECO:0000256" key="1">
    <source>
        <dbReference type="ARBA" id="ARBA00004328"/>
    </source>
</evidence>
<dbReference type="SUPFAM" id="SSF53335">
    <property type="entry name" value="S-adenosyl-L-methionine-dependent methyltransferases"/>
    <property type="match status" value="1"/>
</dbReference>
<evidence type="ECO:0000313" key="9">
    <source>
        <dbReference type="Proteomes" id="UP000663879"/>
    </source>
</evidence>
<dbReference type="OrthoDB" id="270189at2759"/>
<dbReference type="InterPro" id="IPR029063">
    <property type="entry name" value="SAM-dependent_MTases_sf"/>
</dbReference>
<keyword evidence="5" id="KW-0648">Protein biosynthesis</keyword>
<dbReference type="GO" id="GO:0004483">
    <property type="term" value="F:methyltransferase cap1 activity"/>
    <property type="evidence" value="ECO:0007669"/>
    <property type="project" value="UniProtKB-EC"/>
</dbReference>
<name>A0A814ELL5_9BILA</name>
<gene>
    <name evidence="8" type="ORF">OXX778_LOCUS14911</name>
</gene>
<evidence type="ECO:0000256" key="6">
    <source>
        <dbReference type="ARBA" id="ARBA00034661"/>
    </source>
</evidence>
<evidence type="ECO:0000256" key="3">
    <source>
        <dbReference type="ARBA" id="ARBA00015701"/>
    </source>
</evidence>
<dbReference type="PROSITE" id="PS51612">
    <property type="entry name" value="SAM_MT_2O_PK"/>
    <property type="match status" value="1"/>
</dbReference>
<dbReference type="Gene3D" id="3.40.50.150">
    <property type="entry name" value="Vaccinia Virus protein VP39"/>
    <property type="match status" value="1"/>
</dbReference>
<dbReference type="GO" id="GO:0003746">
    <property type="term" value="F:translation elongation factor activity"/>
    <property type="evidence" value="ECO:0007669"/>
    <property type="project" value="UniProtKB-KW"/>
</dbReference>
<dbReference type="InterPro" id="IPR025804">
    <property type="entry name" value="Pox/kineto_cap_MeTfrase"/>
</dbReference>
<dbReference type="CDD" id="cd20760">
    <property type="entry name" value="capping_2-OMTase_Mimiviridae"/>
    <property type="match status" value="1"/>
</dbReference>
<organism evidence="8 9">
    <name type="scientific">Brachionus calyciflorus</name>
    <dbReference type="NCBI Taxonomy" id="104777"/>
    <lineage>
        <taxon>Eukaryota</taxon>
        <taxon>Metazoa</taxon>
        <taxon>Spiralia</taxon>
        <taxon>Gnathifera</taxon>
        <taxon>Rotifera</taxon>
        <taxon>Eurotatoria</taxon>
        <taxon>Monogononta</taxon>
        <taxon>Pseudotrocha</taxon>
        <taxon>Ploima</taxon>
        <taxon>Brachionidae</taxon>
        <taxon>Brachionus</taxon>
    </lineage>
</organism>
<dbReference type="GO" id="GO:0006370">
    <property type="term" value="P:7-methylguanosine mRNA capping"/>
    <property type="evidence" value="ECO:0007669"/>
    <property type="project" value="InterPro"/>
</dbReference>
<dbReference type="AlphaFoldDB" id="A0A814ELL5"/>
<comment type="subcellular location">
    <subcellularLocation>
        <location evidence="1">Virion</location>
    </subcellularLocation>
</comment>
<dbReference type="EMBL" id="CAJNOC010003170">
    <property type="protein sequence ID" value="CAF0970888.1"/>
    <property type="molecule type" value="Genomic_DNA"/>
</dbReference>
<reference evidence="8" key="1">
    <citation type="submission" date="2021-02" db="EMBL/GenBank/DDBJ databases">
        <authorList>
            <person name="Nowell W R."/>
        </authorList>
    </citation>
    <scope>NUCLEOTIDE SEQUENCE</scope>
    <source>
        <strain evidence="8">Ploen Becks lab</strain>
    </source>
</reference>
<dbReference type="EC" id="2.1.1.57" evidence="2"/>
<accession>A0A814ELL5</accession>
<evidence type="ECO:0000256" key="7">
    <source>
        <dbReference type="ARBA" id="ARBA00046511"/>
    </source>
</evidence>
<dbReference type="InterPro" id="IPR000176">
    <property type="entry name" value="mRNA_MeTrfase-like"/>
</dbReference>
<evidence type="ECO:0000256" key="4">
    <source>
        <dbReference type="ARBA" id="ARBA00022768"/>
    </source>
</evidence>
<sequence>MLLNGSPHTLQNSNSKYQTTKFEEKNRILDHDVYEYGVEYTPKNKEDNSTVVHYGRRQLLINEIEFLTLALKSLVKDFNKSELLQKEIVVIYAGASPGYHFLVLSEFFPFIKFILYDKKIINFIFGDKQYRKNFTINQTFINKSIAENLKKEYPEDKFICLFISDIRRSNKSEEIVEEDMDLQAEIHEILKPYKSFLKFRLPYFNNEKKNKKYLDGTLFFLIYGNPSTSETRLLVDKNAKTRDYDCSRYENQMYYFNNFDRTDCFQHDIHALGIDHCYDCRAHVYILDQYKKIFENVEKMFFPNNFELSRKTIKELVDYINKVTNASSTIINFRYNFENQLYDCVYNFTKIKFGQIIDKEFLNSLRKRNDDDHTLSYRLNRIRI</sequence>
<evidence type="ECO:0000256" key="5">
    <source>
        <dbReference type="ARBA" id="ARBA00022917"/>
    </source>
</evidence>
<evidence type="ECO:0000313" key="8">
    <source>
        <dbReference type="EMBL" id="CAF0970888.1"/>
    </source>
</evidence>
<dbReference type="Pfam" id="PF01358">
    <property type="entry name" value="PARP_regulatory"/>
    <property type="match status" value="1"/>
</dbReference>
<evidence type="ECO:0000256" key="2">
    <source>
        <dbReference type="ARBA" id="ARBA00011923"/>
    </source>
</evidence>
<dbReference type="Proteomes" id="UP000663879">
    <property type="component" value="Unassembled WGS sequence"/>
</dbReference>
<comment type="caution">
    <text evidence="8">The sequence shown here is derived from an EMBL/GenBank/DDBJ whole genome shotgun (WGS) entry which is preliminary data.</text>
</comment>
<protein>
    <recommendedName>
        <fullName evidence="3">Cap-specific mRNA (nucleoside-2'-O-)-methyltransferase</fullName>
        <ecNumber evidence="2">2.1.1.57</ecNumber>
    </recommendedName>
</protein>
<proteinExistence type="predicted"/>
<comment type="subunit">
    <text evidence="7">Interacts with poly(A) polymerase catalytic subunit OPG063. Interacts with OPG109 and OPG123; these interactions might help linking transcription to capping and polyadenylation.</text>
</comment>
<comment type="function">
    <text evidence="6">Displays methyltransferase, positive regulation of the poly(A) polymerase and transcription elongation activities. Involved in the modification of both mRNA ends and in intermediate and late gene positive transcription elongation. At the mRNAs 5' end, methylates the ribose 2' OH group of the first transcribed nucleotide, thereby producing a 2'-O-methylpurine cap. At the 3' end, functions as a processivity factor which stimulates the activity of the viral poly(A) polymerase OPG063 that creates mRNA's poly(A) tail. In the presence of OPG102, OPG063 does not dissociate from the RNA allowing tail elongation to around 250 adenylates.</text>
</comment>
<keyword evidence="9" id="KW-1185">Reference proteome</keyword>